<evidence type="ECO:0000313" key="2">
    <source>
        <dbReference type="EMBL" id="VEL19748.1"/>
    </source>
</evidence>
<dbReference type="Proteomes" id="UP000784294">
    <property type="component" value="Unassembled WGS sequence"/>
</dbReference>
<organism evidence="2 3">
    <name type="scientific">Protopolystoma xenopodis</name>
    <dbReference type="NCBI Taxonomy" id="117903"/>
    <lineage>
        <taxon>Eukaryota</taxon>
        <taxon>Metazoa</taxon>
        <taxon>Spiralia</taxon>
        <taxon>Lophotrochozoa</taxon>
        <taxon>Platyhelminthes</taxon>
        <taxon>Monogenea</taxon>
        <taxon>Polyopisthocotylea</taxon>
        <taxon>Polystomatidea</taxon>
        <taxon>Polystomatidae</taxon>
        <taxon>Protopolystoma</taxon>
    </lineage>
</organism>
<proteinExistence type="predicted"/>
<comment type="caution">
    <text evidence="2">The sequence shown here is derived from an EMBL/GenBank/DDBJ whole genome shotgun (WGS) entry which is preliminary data.</text>
</comment>
<dbReference type="AlphaFoldDB" id="A0A448WTD2"/>
<evidence type="ECO:0000256" key="1">
    <source>
        <dbReference type="SAM" id="MobiDB-lite"/>
    </source>
</evidence>
<dbReference type="EMBL" id="CAAALY010043065">
    <property type="protein sequence ID" value="VEL19748.1"/>
    <property type="molecule type" value="Genomic_DNA"/>
</dbReference>
<protein>
    <submittedName>
        <fullName evidence="2">Uncharacterized protein</fullName>
    </submittedName>
</protein>
<reference evidence="2" key="1">
    <citation type="submission" date="2018-11" db="EMBL/GenBank/DDBJ databases">
        <authorList>
            <consortium name="Pathogen Informatics"/>
        </authorList>
    </citation>
    <scope>NUCLEOTIDE SEQUENCE</scope>
</reference>
<feature type="region of interest" description="Disordered" evidence="1">
    <location>
        <begin position="96"/>
        <end position="130"/>
    </location>
</feature>
<evidence type="ECO:0000313" key="3">
    <source>
        <dbReference type="Proteomes" id="UP000784294"/>
    </source>
</evidence>
<accession>A0A448WTD2</accession>
<gene>
    <name evidence="2" type="ORF">PXEA_LOCUS13188</name>
</gene>
<name>A0A448WTD2_9PLAT</name>
<sequence>MEDRSKDKHLLIKPLGYGTIPNFQARDPISPDAQSCKQLTTSLSVRSALTAYHLKVSMNALAAFMSAEKREGKIEEGECRYRASVVGSHRRLAVSSLELRDGDTRDPPPHLAKDDDFELPLGSISPSDLL</sequence>
<feature type="compositionally biased region" description="Basic and acidic residues" evidence="1">
    <location>
        <begin position="98"/>
        <end position="114"/>
    </location>
</feature>
<keyword evidence="3" id="KW-1185">Reference proteome</keyword>